<evidence type="ECO:0000256" key="5">
    <source>
        <dbReference type="SAM" id="Phobius"/>
    </source>
</evidence>
<dbReference type="Gene3D" id="1.10.287.950">
    <property type="entry name" value="Methyl-accepting chemotaxis protein"/>
    <property type="match status" value="1"/>
</dbReference>
<dbReference type="CDD" id="cd12913">
    <property type="entry name" value="PDC1_MCP_like"/>
    <property type="match status" value="1"/>
</dbReference>
<evidence type="ECO:0000256" key="1">
    <source>
        <dbReference type="ARBA" id="ARBA00023224"/>
    </source>
</evidence>
<feature type="domain" description="Methyl-accepting transducer" evidence="6">
    <location>
        <begin position="401"/>
        <end position="658"/>
    </location>
</feature>
<dbReference type="PATRIC" id="fig|84022.6.peg.697"/>
<keyword evidence="5" id="KW-1133">Transmembrane helix</keyword>
<dbReference type="STRING" id="84022.CACET_c06880"/>
<dbReference type="Pfam" id="PF22673">
    <property type="entry name" value="MCP-like_PDC_1"/>
    <property type="match status" value="1"/>
</dbReference>
<dbReference type="EMBL" id="CP009687">
    <property type="protein sequence ID" value="AKL94198.1"/>
    <property type="molecule type" value="Genomic_DNA"/>
</dbReference>
<feature type="domain" description="HAMP" evidence="7">
    <location>
        <begin position="324"/>
        <end position="382"/>
    </location>
</feature>
<dbReference type="GO" id="GO:0007165">
    <property type="term" value="P:signal transduction"/>
    <property type="evidence" value="ECO:0007669"/>
    <property type="project" value="UniProtKB-KW"/>
</dbReference>
<dbReference type="SUPFAM" id="SSF103190">
    <property type="entry name" value="Sensory domain-like"/>
    <property type="match status" value="1"/>
</dbReference>
<dbReference type="SUPFAM" id="SSF58104">
    <property type="entry name" value="Methyl-accepting chemotaxis protein (MCP) signaling domain"/>
    <property type="match status" value="1"/>
</dbReference>
<dbReference type="Gene3D" id="3.30.450.20">
    <property type="entry name" value="PAS domain"/>
    <property type="match status" value="1"/>
</dbReference>
<dbReference type="RefSeq" id="WP_052661191.1">
    <property type="nucleotide sequence ID" value="NZ_CP009687.1"/>
</dbReference>
<proteinExistence type="inferred from homology"/>
<evidence type="ECO:0000256" key="4">
    <source>
        <dbReference type="SAM" id="Coils"/>
    </source>
</evidence>
<dbReference type="CDD" id="cd12912">
    <property type="entry name" value="PDC2_MCP_like"/>
    <property type="match status" value="1"/>
</dbReference>
<feature type="transmembrane region" description="Helical" evidence="5">
    <location>
        <begin position="303"/>
        <end position="322"/>
    </location>
</feature>
<dbReference type="PROSITE" id="PS50885">
    <property type="entry name" value="HAMP"/>
    <property type="match status" value="1"/>
</dbReference>
<dbReference type="InterPro" id="IPR029151">
    <property type="entry name" value="Sensor-like_sf"/>
</dbReference>
<dbReference type="InterPro" id="IPR004089">
    <property type="entry name" value="MCPsignal_dom"/>
</dbReference>
<sequence>MFKSLTGKSIISFGIIISIICGLFGMVTYRIAKSIVEEEIESKLQHQMAETVYEIENYLTAHKKTVYGLSKTIAAIGNSLTREEYIELLTNYPLVNEQTLGTGVWYEPYQYRETIKYFGPYAYKDNNNVIFTEEYATEAYDYVSWDWYTMAKEVVNDVAWTTPYYDELSGIIMITAAAPFYNKNNEIQGVVTSDMDLNVLYEIIDNVKVGYTGRAHLIDATGVYIVTDDAKKSMEVSIFQDENPSFAAESEVILEQMEGKFQFEDKEGTYYAYFAKIPETGWDIVLTISQEEAALSLLNLKRGILLTSLLILILGILATVMISRSISKPMIDLSKDIEKLSNYDLTCDEKDATIKYLKREDEIGRIAKALTTMQNSFVDLIRHVSDTSHHVAASSQELTATSQQSALAADEVAKTIEEIAKGANEQAKDTEKGAIYINKLGKLIENSHLDIKELNISTEEVNRLKDEGFDILKDLVEKTKLSNHATKEVHQIIMNTNESAEKIGTASEMIRSIAEQTNLLALNAAIEAARAGEAGRGFAVVAEEIRKLAEQSNRFTEEITTIIQELVDKTEYAVDMMVNTENIVISQTNSVASTHAKFQGINSAIEKINKIIMAINQSSKEMENKKNEMIEIIENLSAISEENAAGTEEASAAVEEQTASMQQIASASEALSKLSEEMQNSIYRFKY</sequence>
<keyword evidence="4" id="KW-0175">Coiled coil</keyword>
<dbReference type="KEGG" id="cace:CACET_c06880"/>
<organism evidence="8 9">
    <name type="scientific">Clostridium aceticum</name>
    <dbReference type="NCBI Taxonomy" id="84022"/>
    <lineage>
        <taxon>Bacteria</taxon>
        <taxon>Bacillati</taxon>
        <taxon>Bacillota</taxon>
        <taxon>Clostridia</taxon>
        <taxon>Eubacteriales</taxon>
        <taxon>Clostridiaceae</taxon>
        <taxon>Clostridium</taxon>
    </lineage>
</organism>
<accession>A0A0G3W769</accession>
<dbReference type="Pfam" id="PF00015">
    <property type="entry name" value="MCPsignal"/>
    <property type="match status" value="1"/>
</dbReference>
<dbReference type="PROSITE" id="PS50111">
    <property type="entry name" value="CHEMOTAXIS_TRANSDUC_2"/>
    <property type="match status" value="1"/>
</dbReference>
<evidence type="ECO:0000313" key="9">
    <source>
        <dbReference type="Proteomes" id="UP000035704"/>
    </source>
</evidence>
<name>A0A0G3W769_9CLOT</name>
<keyword evidence="9" id="KW-1185">Reference proteome</keyword>
<evidence type="ECO:0000259" key="7">
    <source>
        <dbReference type="PROSITE" id="PS50885"/>
    </source>
</evidence>
<dbReference type="Proteomes" id="UP000035704">
    <property type="component" value="Chromosome"/>
</dbReference>
<gene>
    <name evidence="8" type="primary">mcpC1</name>
    <name evidence="8" type="ORF">CACET_c06880</name>
</gene>
<dbReference type="AlphaFoldDB" id="A0A0G3W769"/>
<keyword evidence="1 3" id="KW-0807">Transducer</keyword>
<protein>
    <submittedName>
        <fullName evidence="8">Methyl-accepting chemotaxis protein McpC</fullName>
    </submittedName>
</protein>
<feature type="transmembrane region" description="Helical" evidence="5">
    <location>
        <begin position="12"/>
        <end position="32"/>
    </location>
</feature>
<keyword evidence="5" id="KW-0812">Transmembrane</keyword>
<comment type="similarity">
    <text evidence="2">Belongs to the methyl-accepting chemotaxis (MCP) protein family.</text>
</comment>
<evidence type="ECO:0000259" key="6">
    <source>
        <dbReference type="PROSITE" id="PS50111"/>
    </source>
</evidence>
<dbReference type="SMART" id="SM00283">
    <property type="entry name" value="MA"/>
    <property type="match status" value="1"/>
</dbReference>
<dbReference type="GO" id="GO:0016020">
    <property type="term" value="C:membrane"/>
    <property type="evidence" value="ECO:0007669"/>
    <property type="project" value="InterPro"/>
</dbReference>
<dbReference type="PANTHER" id="PTHR32089">
    <property type="entry name" value="METHYL-ACCEPTING CHEMOTAXIS PROTEIN MCPB"/>
    <property type="match status" value="1"/>
</dbReference>
<feature type="coiled-coil region" evidence="4">
    <location>
        <begin position="608"/>
        <end position="642"/>
    </location>
</feature>
<evidence type="ECO:0000256" key="2">
    <source>
        <dbReference type="ARBA" id="ARBA00029447"/>
    </source>
</evidence>
<evidence type="ECO:0000256" key="3">
    <source>
        <dbReference type="PROSITE-ProRule" id="PRU00284"/>
    </source>
</evidence>
<reference evidence="8 9" key="1">
    <citation type="submission" date="2014-10" db="EMBL/GenBank/DDBJ databases">
        <title>Genome sequence of Clostridium aceticum DSM 1496.</title>
        <authorList>
            <person name="Poehlein A."/>
            <person name="Schiel-Bengelsdorf B."/>
            <person name="Gottschalk G."/>
            <person name="Duerre P."/>
            <person name="Daniel R."/>
        </authorList>
    </citation>
    <scope>NUCLEOTIDE SEQUENCE [LARGE SCALE GENOMIC DNA]</scope>
    <source>
        <strain evidence="8 9">DSM 1496</strain>
    </source>
</reference>
<evidence type="ECO:0000313" key="8">
    <source>
        <dbReference type="EMBL" id="AKL94198.1"/>
    </source>
</evidence>
<dbReference type="OrthoDB" id="9760371at2"/>
<dbReference type="PANTHER" id="PTHR32089:SF112">
    <property type="entry name" value="LYSOZYME-LIKE PROTEIN-RELATED"/>
    <property type="match status" value="1"/>
</dbReference>
<dbReference type="InterPro" id="IPR003660">
    <property type="entry name" value="HAMP_dom"/>
</dbReference>
<keyword evidence="5" id="KW-0472">Membrane</keyword>